<dbReference type="EMBL" id="FOYT01000002">
    <property type="protein sequence ID" value="SFR61751.1"/>
    <property type="molecule type" value="Genomic_DNA"/>
</dbReference>
<feature type="region of interest" description="Disordered" evidence="1">
    <location>
        <begin position="45"/>
        <end position="95"/>
    </location>
</feature>
<dbReference type="OrthoDB" id="145878at2157"/>
<keyword evidence="4" id="KW-1185">Reference proteome</keyword>
<dbReference type="InterPro" id="IPR018391">
    <property type="entry name" value="PQQ_b-propeller_rpt"/>
</dbReference>
<dbReference type="InterPro" id="IPR006311">
    <property type="entry name" value="TAT_signal"/>
</dbReference>
<dbReference type="PROSITE" id="PS51318">
    <property type="entry name" value="TAT"/>
    <property type="match status" value="1"/>
</dbReference>
<feature type="domain" description="Pyrrolo-quinoline quinone repeat" evidence="2">
    <location>
        <begin position="324"/>
        <end position="398"/>
    </location>
</feature>
<evidence type="ECO:0000313" key="3">
    <source>
        <dbReference type="EMBL" id="SFR61751.1"/>
    </source>
</evidence>
<reference evidence="4" key="1">
    <citation type="submission" date="2016-10" db="EMBL/GenBank/DDBJ databases">
        <authorList>
            <person name="Varghese N."/>
            <person name="Submissions S."/>
        </authorList>
    </citation>
    <scope>NUCLEOTIDE SEQUENCE [LARGE SCALE GENOMIC DNA]</scope>
    <source>
        <strain evidence="4">CGMCC 1.7736</strain>
    </source>
</reference>
<evidence type="ECO:0000259" key="2">
    <source>
        <dbReference type="Pfam" id="PF13360"/>
    </source>
</evidence>
<dbReference type="AlphaFoldDB" id="A0A1I6I4W7"/>
<proteinExistence type="predicted"/>
<organism evidence="3 4">
    <name type="scientific">Halogeometricum rufum</name>
    <dbReference type="NCBI Taxonomy" id="553469"/>
    <lineage>
        <taxon>Archaea</taxon>
        <taxon>Methanobacteriati</taxon>
        <taxon>Methanobacteriota</taxon>
        <taxon>Stenosarchaea group</taxon>
        <taxon>Halobacteria</taxon>
        <taxon>Halobacteriales</taxon>
        <taxon>Haloferacaceae</taxon>
        <taxon>Halogeometricum</taxon>
    </lineage>
</organism>
<dbReference type="Proteomes" id="UP000198531">
    <property type="component" value="Unassembled WGS sequence"/>
</dbReference>
<feature type="compositionally biased region" description="Basic residues" evidence="1">
    <location>
        <begin position="84"/>
        <end position="94"/>
    </location>
</feature>
<dbReference type="Gene3D" id="2.130.10.10">
    <property type="entry name" value="YVTN repeat-like/Quinoprotein amine dehydrogenase"/>
    <property type="match status" value="1"/>
</dbReference>
<dbReference type="Pfam" id="PF13360">
    <property type="entry name" value="PQQ_2"/>
    <property type="match status" value="2"/>
</dbReference>
<name>A0A1I6I4W7_9EURY</name>
<dbReference type="RefSeq" id="WP_089808729.1">
    <property type="nucleotide sequence ID" value="NZ_FOYT01000002.1"/>
</dbReference>
<feature type="domain" description="Pyrrolo-quinoline quinone repeat" evidence="2">
    <location>
        <begin position="122"/>
        <end position="261"/>
    </location>
</feature>
<gene>
    <name evidence="3" type="ORF">SAMN04487947_2871</name>
</gene>
<evidence type="ECO:0000313" key="4">
    <source>
        <dbReference type="Proteomes" id="UP000198531"/>
    </source>
</evidence>
<dbReference type="SMART" id="SM00564">
    <property type="entry name" value="PQQ"/>
    <property type="match status" value="6"/>
</dbReference>
<dbReference type="PANTHER" id="PTHR34512:SF30">
    <property type="entry name" value="OUTER MEMBRANE PROTEIN ASSEMBLY FACTOR BAMB"/>
    <property type="match status" value="1"/>
</dbReference>
<dbReference type="SUPFAM" id="SSF50998">
    <property type="entry name" value="Quinoprotein alcohol dehydrogenase-like"/>
    <property type="match status" value="2"/>
</dbReference>
<dbReference type="InterPro" id="IPR015943">
    <property type="entry name" value="WD40/YVTN_repeat-like_dom_sf"/>
</dbReference>
<dbReference type="PANTHER" id="PTHR34512">
    <property type="entry name" value="CELL SURFACE PROTEIN"/>
    <property type="match status" value="1"/>
</dbReference>
<protein>
    <submittedName>
        <fullName evidence="3">Outer membrane protein assembly factor BamB, contains PQQ-like beta-propeller repeat</fullName>
    </submittedName>
</protein>
<sequence>MPSTSAPSPGDSSPTRRRFLATTGTALAVGTAGCTDLRERYFPRTHRSDADLSGPDGPWPTLGHDARRTGSTPATGPGRDARLARRHGSNHHPNRQAVVGADVLLFTVRRWVEREGGEPFSGVVAVDREGSERWRLRTRPDMGVPTVIGRTVFVEDTDGTRAVDAETGDVRWRYRSGYGFPHVSPAVRDGRVYVGGRRFLALDAVTGERLWRTAEEMPAVQTCAAGDGVVVVSNGYNENGGGLFCLDAADGSVRWESSVRTVHQPAAVGDDACYAVDDEGSLHAVSLADGAVLWSRRGVSTNHASQYEQPVLADGRVVVGRWDGPLTAYDSATGETAWTAGPADERHHVPVVADDGIYAVTREGTVSETGFDGAERWRRTVDVTVTAPPSLADGTLYLGGRTGGDVDEWAGGFYRFG</sequence>
<dbReference type="InterPro" id="IPR011047">
    <property type="entry name" value="Quinoprotein_ADH-like_sf"/>
</dbReference>
<dbReference type="Gene3D" id="2.40.128.630">
    <property type="match status" value="2"/>
</dbReference>
<dbReference type="STRING" id="553469.SAMN04487947_2871"/>
<dbReference type="InterPro" id="IPR002372">
    <property type="entry name" value="PQQ_rpt_dom"/>
</dbReference>
<evidence type="ECO:0000256" key="1">
    <source>
        <dbReference type="SAM" id="MobiDB-lite"/>
    </source>
</evidence>
<accession>A0A1I6I4W7</accession>